<evidence type="ECO:0000313" key="3">
    <source>
        <dbReference type="EnsemblProtists" id="EKX37147"/>
    </source>
</evidence>
<dbReference type="KEGG" id="gtt:GUITHDRAFT_145247"/>
<dbReference type="EnsemblProtists" id="EKX37147">
    <property type="protein sequence ID" value="EKX37147"/>
    <property type="gene ID" value="GUITHDRAFT_145247"/>
</dbReference>
<organism evidence="2">
    <name type="scientific">Guillardia theta (strain CCMP2712)</name>
    <name type="common">Cryptophyte</name>
    <dbReference type="NCBI Taxonomy" id="905079"/>
    <lineage>
        <taxon>Eukaryota</taxon>
        <taxon>Cryptophyceae</taxon>
        <taxon>Pyrenomonadales</taxon>
        <taxon>Geminigeraceae</taxon>
        <taxon>Guillardia</taxon>
    </lineage>
</organism>
<dbReference type="Proteomes" id="UP000011087">
    <property type="component" value="Unassembled WGS sequence"/>
</dbReference>
<gene>
    <name evidence="2" type="ORF">GUITHDRAFT_145247</name>
</gene>
<keyword evidence="4" id="KW-1185">Reference proteome</keyword>
<feature type="region of interest" description="Disordered" evidence="1">
    <location>
        <begin position="53"/>
        <end position="79"/>
    </location>
</feature>
<dbReference type="PaxDb" id="55529-EKX37147"/>
<reference evidence="4" key="2">
    <citation type="submission" date="2012-11" db="EMBL/GenBank/DDBJ databases">
        <authorList>
            <person name="Kuo A."/>
            <person name="Curtis B.A."/>
            <person name="Tanifuji G."/>
            <person name="Burki F."/>
            <person name="Gruber A."/>
            <person name="Irimia M."/>
            <person name="Maruyama S."/>
            <person name="Arias M.C."/>
            <person name="Ball S.G."/>
            <person name="Gile G.H."/>
            <person name="Hirakawa Y."/>
            <person name="Hopkins J.F."/>
            <person name="Rensing S.A."/>
            <person name="Schmutz J."/>
            <person name="Symeonidi A."/>
            <person name="Elias M."/>
            <person name="Eveleigh R.J."/>
            <person name="Herman E.K."/>
            <person name="Klute M.J."/>
            <person name="Nakayama T."/>
            <person name="Obornik M."/>
            <person name="Reyes-Prieto A."/>
            <person name="Armbrust E.V."/>
            <person name="Aves S.J."/>
            <person name="Beiko R.G."/>
            <person name="Coutinho P."/>
            <person name="Dacks J.B."/>
            <person name="Durnford D.G."/>
            <person name="Fast N.M."/>
            <person name="Green B.R."/>
            <person name="Grisdale C."/>
            <person name="Hempe F."/>
            <person name="Henrissat B."/>
            <person name="Hoppner M.P."/>
            <person name="Ishida K.-I."/>
            <person name="Kim E."/>
            <person name="Koreny L."/>
            <person name="Kroth P.G."/>
            <person name="Liu Y."/>
            <person name="Malik S.-B."/>
            <person name="Maier U.G."/>
            <person name="McRose D."/>
            <person name="Mock T."/>
            <person name="Neilson J.A."/>
            <person name="Onodera N.T."/>
            <person name="Poole A.M."/>
            <person name="Pritham E.J."/>
            <person name="Richards T.A."/>
            <person name="Rocap G."/>
            <person name="Roy S.W."/>
            <person name="Sarai C."/>
            <person name="Schaack S."/>
            <person name="Shirato S."/>
            <person name="Slamovits C.H."/>
            <person name="Spencer D.F."/>
            <person name="Suzuki S."/>
            <person name="Worden A.Z."/>
            <person name="Zauner S."/>
            <person name="Barry K."/>
            <person name="Bell C."/>
            <person name="Bharti A.K."/>
            <person name="Crow J.A."/>
            <person name="Grimwood J."/>
            <person name="Kramer R."/>
            <person name="Lindquist E."/>
            <person name="Lucas S."/>
            <person name="Salamov A."/>
            <person name="McFadden G.I."/>
            <person name="Lane C.E."/>
            <person name="Keeling P.J."/>
            <person name="Gray M.W."/>
            <person name="Grigoriev I.V."/>
            <person name="Archibald J.M."/>
        </authorList>
    </citation>
    <scope>NUCLEOTIDE SEQUENCE</scope>
    <source>
        <strain evidence="4">CCMP2712</strain>
    </source>
</reference>
<dbReference type="RefSeq" id="XP_005824127.1">
    <property type="nucleotide sequence ID" value="XM_005824070.1"/>
</dbReference>
<dbReference type="HOGENOM" id="CLU_2042553_0_0_1"/>
<feature type="region of interest" description="Disordered" evidence="1">
    <location>
        <begin position="99"/>
        <end position="121"/>
    </location>
</feature>
<protein>
    <submittedName>
        <fullName evidence="2 3">Uncharacterized protein</fullName>
    </submittedName>
</protein>
<sequence length="121" mass="13366">MAPLHDSPVPVLPPLPTPLSVFDLYFGSRSLASCPPSDPSCLFLDWSTVGLDQESSGGRASDEEDEVTQQESDTEDMDGDCRHECRAIWVAAYGKHGHDRDQQETAMIKQMQRSKACLGRQ</sequence>
<dbReference type="GeneID" id="17293909"/>
<feature type="compositionally biased region" description="Acidic residues" evidence="1">
    <location>
        <begin position="62"/>
        <end position="78"/>
    </location>
</feature>
<evidence type="ECO:0000313" key="4">
    <source>
        <dbReference type="Proteomes" id="UP000011087"/>
    </source>
</evidence>
<accession>L1ILZ3</accession>
<dbReference type="AlphaFoldDB" id="L1ILZ3"/>
<dbReference type="EMBL" id="JH993063">
    <property type="protein sequence ID" value="EKX37147.1"/>
    <property type="molecule type" value="Genomic_DNA"/>
</dbReference>
<name>L1ILZ3_GUITC</name>
<evidence type="ECO:0000256" key="1">
    <source>
        <dbReference type="SAM" id="MobiDB-lite"/>
    </source>
</evidence>
<evidence type="ECO:0000313" key="2">
    <source>
        <dbReference type="EMBL" id="EKX37147.1"/>
    </source>
</evidence>
<reference evidence="2 4" key="1">
    <citation type="journal article" date="2012" name="Nature">
        <title>Algal genomes reveal evolutionary mosaicism and the fate of nucleomorphs.</title>
        <authorList>
            <consortium name="DOE Joint Genome Institute"/>
            <person name="Curtis B.A."/>
            <person name="Tanifuji G."/>
            <person name="Burki F."/>
            <person name="Gruber A."/>
            <person name="Irimia M."/>
            <person name="Maruyama S."/>
            <person name="Arias M.C."/>
            <person name="Ball S.G."/>
            <person name="Gile G.H."/>
            <person name="Hirakawa Y."/>
            <person name="Hopkins J.F."/>
            <person name="Kuo A."/>
            <person name="Rensing S.A."/>
            <person name="Schmutz J."/>
            <person name="Symeonidi A."/>
            <person name="Elias M."/>
            <person name="Eveleigh R.J."/>
            <person name="Herman E.K."/>
            <person name="Klute M.J."/>
            <person name="Nakayama T."/>
            <person name="Obornik M."/>
            <person name="Reyes-Prieto A."/>
            <person name="Armbrust E.V."/>
            <person name="Aves S.J."/>
            <person name="Beiko R.G."/>
            <person name="Coutinho P."/>
            <person name="Dacks J.B."/>
            <person name="Durnford D.G."/>
            <person name="Fast N.M."/>
            <person name="Green B.R."/>
            <person name="Grisdale C.J."/>
            <person name="Hempel F."/>
            <person name="Henrissat B."/>
            <person name="Hoppner M.P."/>
            <person name="Ishida K."/>
            <person name="Kim E."/>
            <person name="Koreny L."/>
            <person name="Kroth P.G."/>
            <person name="Liu Y."/>
            <person name="Malik S.B."/>
            <person name="Maier U.G."/>
            <person name="McRose D."/>
            <person name="Mock T."/>
            <person name="Neilson J.A."/>
            <person name="Onodera N.T."/>
            <person name="Poole A.M."/>
            <person name="Pritham E.J."/>
            <person name="Richards T.A."/>
            <person name="Rocap G."/>
            <person name="Roy S.W."/>
            <person name="Sarai C."/>
            <person name="Schaack S."/>
            <person name="Shirato S."/>
            <person name="Slamovits C.H."/>
            <person name="Spencer D.F."/>
            <person name="Suzuki S."/>
            <person name="Worden A.Z."/>
            <person name="Zauner S."/>
            <person name="Barry K."/>
            <person name="Bell C."/>
            <person name="Bharti A.K."/>
            <person name="Crow J.A."/>
            <person name="Grimwood J."/>
            <person name="Kramer R."/>
            <person name="Lindquist E."/>
            <person name="Lucas S."/>
            <person name="Salamov A."/>
            <person name="McFadden G.I."/>
            <person name="Lane C.E."/>
            <person name="Keeling P.J."/>
            <person name="Gray M.W."/>
            <person name="Grigoriev I.V."/>
            <person name="Archibald J.M."/>
        </authorList>
    </citation>
    <scope>NUCLEOTIDE SEQUENCE</scope>
    <source>
        <strain evidence="2 4">CCMP2712</strain>
    </source>
</reference>
<proteinExistence type="predicted"/>
<reference evidence="3" key="3">
    <citation type="submission" date="2016-03" db="UniProtKB">
        <authorList>
            <consortium name="EnsemblProtists"/>
        </authorList>
    </citation>
    <scope>IDENTIFICATION</scope>
</reference>